<dbReference type="EMBL" id="BSNW01000016">
    <property type="protein sequence ID" value="GLQ69274.1"/>
    <property type="molecule type" value="Genomic_DNA"/>
</dbReference>
<organism evidence="2 3">
    <name type="scientific">Gluconobacter albidus</name>
    <dbReference type="NCBI Taxonomy" id="318683"/>
    <lineage>
        <taxon>Bacteria</taxon>
        <taxon>Pseudomonadati</taxon>
        <taxon>Pseudomonadota</taxon>
        <taxon>Alphaproteobacteria</taxon>
        <taxon>Acetobacterales</taxon>
        <taxon>Acetobacteraceae</taxon>
        <taxon>Gluconobacter</taxon>
    </lineage>
</organism>
<feature type="domain" description="Glycosyltransferase subfamily 4-like N-terminal" evidence="1">
    <location>
        <begin position="41"/>
        <end position="183"/>
    </location>
</feature>
<dbReference type="CDD" id="cd03801">
    <property type="entry name" value="GT4_PimA-like"/>
    <property type="match status" value="1"/>
</dbReference>
<reference evidence="3" key="1">
    <citation type="journal article" date="2019" name="Int. J. Syst. Evol. Microbiol.">
        <title>The Global Catalogue of Microorganisms (GCM) 10K type strain sequencing project: providing services to taxonomists for standard genome sequencing and annotation.</title>
        <authorList>
            <consortium name="The Broad Institute Genomics Platform"/>
            <consortium name="The Broad Institute Genome Sequencing Center for Infectious Disease"/>
            <person name="Wu L."/>
            <person name="Ma J."/>
        </authorList>
    </citation>
    <scope>NUCLEOTIDE SEQUENCE [LARGE SCALE GENOMIC DNA]</scope>
    <source>
        <strain evidence="3">NBRC 3250</strain>
    </source>
</reference>
<accession>A0ABQ5X0Q3</accession>
<dbReference type="InterPro" id="IPR050194">
    <property type="entry name" value="Glycosyltransferase_grp1"/>
</dbReference>
<evidence type="ECO:0000259" key="1">
    <source>
        <dbReference type="Pfam" id="PF13439"/>
    </source>
</evidence>
<proteinExistence type="predicted"/>
<evidence type="ECO:0000313" key="2">
    <source>
        <dbReference type="EMBL" id="GLQ69274.1"/>
    </source>
</evidence>
<comment type="caution">
    <text evidence="2">The sequence shown here is derived from an EMBL/GenBank/DDBJ whole genome shotgun (WGS) entry which is preliminary data.</text>
</comment>
<dbReference type="Pfam" id="PF13692">
    <property type="entry name" value="Glyco_trans_1_4"/>
    <property type="match status" value="1"/>
</dbReference>
<dbReference type="Gene3D" id="3.40.50.2000">
    <property type="entry name" value="Glycogen Phosphorylase B"/>
    <property type="match status" value="2"/>
</dbReference>
<evidence type="ECO:0000313" key="3">
    <source>
        <dbReference type="Proteomes" id="UP001156672"/>
    </source>
</evidence>
<dbReference type="InterPro" id="IPR028098">
    <property type="entry name" value="Glyco_trans_4-like_N"/>
</dbReference>
<dbReference type="GO" id="GO:0016740">
    <property type="term" value="F:transferase activity"/>
    <property type="evidence" value="ECO:0007669"/>
    <property type="project" value="UniProtKB-KW"/>
</dbReference>
<dbReference type="PANTHER" id="PTHR45947">
    <property type="entry name" value="SULFOQUINOVOSYL TRANSFERASE SQD2"/>
    <property type="match status" value="1"/>
</dbReference>
<dbReference type="RefSeq" id="WP_231865406.1">
    <property type="nucleotide sequence ID" value="NZ_BEWL01000006.1"/>
</dbReference>
<dbReference type="Pfam" id="PF13439">
    <property type="entry name" value="Glyco_transf_4"/>
    <property type="match status" value="1"/>
</dbReference>
<name>A0ABQ5X0Q3_9PROT</name>
<gene>
    <name evidence="2" type="ORF">GCM10007866_17250</name>
</gene>
<dbReference type="PANTHER" id="PTHR45947:SF3">
    <property type="entry name" value="SULFOQUINOVOSYL TRANSFERASE SQD2"/>
    <property type="match status" value="1"/>
</dbReference>
<protein>
    <submittedName>
        <fullName evidence="2">Glycosyl transferase</fullName>
    </submittedName>
</protein>
<sequence length="378" mass="41456">MRKRSKRILAKRILAERILAERILAERILVWQWGRRGAGPRIAVDLANGLKRMPGTDVLLCLSERAEILRSRNAPEAVVKVATYSSLRGLLKRLLTAPWLRRQLARIVRDFRPDVAICAMPGPLDMLMTQVLHRAGAWIVVIVHDAQPHPGDGYPLQGLLQRRLIRHADQIVTFSRHVADGLTSGPHAVQCPVTSLAHPPFIGGTGVVPFAHGGAPRILMFGRLLPYKGLDLLAEALPHVRQGFECRVVGHGPASPELRRLEGLENVSVENRWVEEDALPALVEWADIVVLPYREASQSGVGAMAIASGRYVVATRVGGLVEQFSGDTQAILCDPDPTAIARALEAILEAPPPVRPCVDNAQEWENLARNILASRDSS</sequence>
<keyword evidence="2" id="KW-0808">Transferase</keyword>
<dbReference type="SUPFAM" id="SSF53756">
    <property type="entry name" value="UDP-Glycosyltransferase/glycogen phosphorylase"/>
    <property type="match status" value="1"/>
</dbReference>
<keyword evidence="3" id="KW-1185">Reference proteome</keyword>
<dbReference type="Proteomes" id="UP001156672">
    <property type="component" value="Unassembled WGS sequence"/>
</dbReference>